<evidence type="ECO:0000313" key="2">
    <source>
        <dbReference type="EMBL" id="NNH67523.1"/>
    </source>
</evidence>
<keyword evidence="1" id="KW-0472">Membrane</keyword>
<evidence type="ECO:0000313" key="3">
    <source>
        <dbReference type="Proteomes" id="UP000530654"/>
    </source>
</evidence>
<keyword evidence="1" id="KW-0812">Transmembrane</keyword>
<proteinExistence type="predicted"/>
<comment type="caution">
    <text evidence="2">The sequence shown here is derived from an EMBL/GenBank/DDBJ whole genome shotgun (WGS) entry which is preliminary data.</text>
</comment>
<protein>
    <submittedName>
        <fullName evidence="2">Uncharacterized protein</fullName>
    </submittedName>
</protein>
<sequence length="275" mass="30420">MARGAFEKAGRWADNHKVTIALVISAVGLAVVKDLGEAVINDQLSWWLRIGAAVSIVVTLACAYYGSRSQIRLSSRNSELEDQIETANELIRSFGSDYFDIWDNRLKVLAEVLGFDARDRISVYRHAGTTFTMVGRFAQLPELDRPGRGFYPIDQGVIGAAWKAGDGKCIVQDLPDPLHELEAYCARTRDEWGLPLTVTKKLSMKARSVAAFALNNHENAVRSAIVVFESTDPDRFSPELLEQHVRGTSGKDIAHLLKIMGEREPSPDFAAARGF</sequence>
<dbReference type="AlphaFoldDB" id="A0A7Y2RB05"/>
<reference evidence="2 3" key="1">
    <citation type="submission" date="2020-04" db="EMBL/GenBank/DDBJ databases">
        <title>Rhizobium bacterial biofertilizers improve the content of phenolic compounds of Lactuca sativa L. under non-saline and saline-stress conditions.</title>
        <authorList>
            <person name="Ayuso-Calles M."/>
            <person name="Garcia-Estevez I."/>
            <person name="Jimenez-Gomez A."/>
            <person name="Flores-Felix J.D."/>
            <person name="Escribano-Bailon M."/>
            <person name="Rivas R."/>
        </authorList>
    </citation>
    <scope>NUCLEOTIDE SEQUENCE [LARGE SCALE GENOMIC DNA]</scope>
    <source>
        <strain evidence="2 3">GPTR02</strain>
    </source>
</reference>
<dbReference type="RefSeq" id="WP_170282690.1">
    <property type="nucleotide sequence ID" value="NZ_JABEQY010000041.1"/>
</dbReference>
<gene>
    <name evidence="2" type="ORF">HLI17_30430</name>
</gene>
<feature type="transmembrane region" description="Helical" evidence="1">
    <location>
        <begin position="46"/>
        <end position="66"/>
    </location>
</feature>
<organism evidence="2 3">
    <name type="scientific">Rhizobium laguerreae</name>
    <dbReference type="NCBI Taxonomy" id="1076926"/>
    <lineage>
        <taxon>Bacteria</taxon>
        <taxon>Pseudomonadati</taxon>
        <taxon>Pseudomonadota</taxon>
        <taxon>Alphaproteobacteria</taxon>
        <taxon>Hyphomicrobiales</taxon>
        <taxon>Rhizobiaceae</taxon>
        <taxon>Rhizobium/Agrobacterium group</taxon>
        <taxon>Rhizobium</taxon>
    </lineage>
</organism>
<dbReference type="EMBL" id="JABEQY010000041">
    <property type="protein sequence ID" value="NNH67523.1"/>
    <property type="molecule type" value="Genomic_DNA"/>
</dbReference>
<feature type="transmembrane region" description="Helical" evidence="1">
    <location>
        <begin position="20"/>
        <end position="40"/>
    </location>
</feature>
<dbReference type="Proteomes" id="UP000530654">
    <property type="component" value="Unassembled WGS sequence"/>
</dbReference>
<keyword evidence="1" id="KW-1133">Transmembrane helix</keyword>
<name>A0A7Y2RB05_9HYPH</name>
<accession>A0A7Y2RB05</accession>
<evidence type="ECO:0000256" key="1">
    <source>
        <dbReference type="SAM" id="Phobius"/>
    </source>
</evidence>